<evidence type="ECO:0000313" key="3">
    <source>
        <dbReference type="Proteomes" id="UP000198854"/>
    </source>
</evidence>
<dbReference type="EMBL" id="FNDD01000012">
    <property type="protein sequence ID" value="SDH26802.1"/>
    <property type="molecule type" value="Genomic_DNA"/>
</dbReference>
<dbReference type="GO" id="GO:0016747">
    <property type="term" value="F:acyltransferase activity, transferring groups other than amino-acyl groups"/>
    <property type="evidence" value="ECO:0007669"/>
    <property type="project" value="InterPro"/>
</dbReference>
<dbReference type="PROSITE" id="PS51186">
    <property type="entry name" value="GNAT"/>
    <property type="match status" value="1"/>
</dbReference>
<dbReference type="Gene3D" id="3.40.630.30">
    <property type="match status" value="1"/>
</dbReference>
<evidence type="ECO:0000313" key="2">
    <source>
        <dbReference type="EMBL" id="SDH26802.1"/>
    </source>
</evidence>
<accession>A0A1G8B0K3</accession>
<dbReference type="InterPro" id="IPR000182">
    <property type="entry name" value="GNAT_dom"/>
</dbReference>
<organism evidence="2 3">
    <name type="scientific">Vibrio xiamenensis</name>
    <dbReference type="NCBI Taxonomy" id="861298"/>
    <lineage>
        <taxon>Bacteria</taxon>
        <taxon>Pseudomonadati</taxon>
        <taxon>Pseudomonadota</taxon>
        <taxon>Gammaproteobacteria</taxon>
        <taxon>Vibrionales</taxon>
        <taxon>Vibrionaceae</taxon>
        <taxon>Vibrio</taxon>
    </lineage>
</organism>
<dbReference type="PANTHER" id="PTHR43617">
    <property type="entry name" value="L-AMINO ACID N-ACETYLTRANSFERASE"/>
    <property type="match status" value="1"/>
</dbReference>
<dbReference type="PANTHER" id="PTHR43617:SF2">
    <property type="entry name" value="UPF0039 PROTEIN SLL0451"/>
    <property type="match status" value="1"/>
</dbReference>
<dbReference type="CDD" id="cd04301">
    <property type="entry name" value="NAT_SF"/>
    <property type="match status" value="1"/>
</dbReference>
<reference evidence="2 3" key="1">
    <citation type="submission" date="2016-10" db="EMBL/GenBank/DDBJ databases">
        <authorList>
            <person name="de Groot N.N."/>
        </authorList>
    </citation>
    <scope>NUCLEOTIDE SEQUENCE [LARGE SCALE GENOMIC DNA]</scope>
    <source>
        <strain evidence="2 3">CGMCC 1.10228</strain>
    </source>
</reference>
<evidence type="ECO:0000259" key="1">
    <source>
        <dbReference type="PROSITE" id="PS51186"/>
    </source>
</evidence>
<dbReference type="STRING" id="861298.SAMN04488136_11263"/>
<dbReference type="RefSeq" id="WP_093273759.1">
    <property type="nucleotide sequence ID" value="NZ_FNDD01000012.1"/>
</dbReference>
<keyword evidence="3" id="KW-1185">Reference proteome</keyword>
<dbReference type="Pfam" id="PF13508">
    <property type="entry name" value="Acetyltransf_7"/>
    <property type="match status" value="1"/>
</dbReference>
<dbReference type="AlphaFoldDB" id="A0A1G8B0K3"/>
<dbReference type="OrthoDB" id="9797178at2"/>
<gene>
    <name evidence="2" type="ORF">SAMN04488136_11263</name>
</gene>
<dbReference type="InterPro" id="IPR016181">
    <property type="entry name" value="Acyl_CoA_acyltransferase"/>
</dbReference>
<sequence length="167" mass="18448">MLIRTEAPADILVIDRLLKSSFDTDAEANLVMTLRENSQLTLSLVACTDDGELVGHVMFSPVMLDGQDDGWQGLAPLCVAPDYRGQGIGRRLVEEGLTSLGELGYPACVVLGSSEYYSQFGFEAAHHFDMRCEWDAPLDAFQVKALYPDVLKDRHGLITYSQEFSVL</sequence>
<name>A0A1G8B0K3_9VIBR</name>
<dbReference type="Proteomes" id="UP000198854">
    <property type="component" value="Unassembled WGS sequence"/>
</dbReference>
<proteinExistence type="predicted"/>
<dbReference type="SUPFAM" id="SSF55729">
    <property type="entry name" value="Acyl-CoA N-acyltransferases (Nat)"/>
    <property type="match status" value="1"/>
</dbReference>
<protein>
    <submittedName>
        <fullName evidence="2">Putative acetyltransferase</fullName>
    </submittedName>
</protein>
<dbReference type="InterPro" id="IPR050276">
    <property type="entry name" value="MshD_Acetyltransferase"/>
</dbReference>
<keyword evidence="2" id="KW-0808">Transferase</keyword>
<feature type="domain" description="N-acetyltransferase" evidence="1">
    <location>
        <begin position="1"/>
        <end position="148"/>
    </location>
</feature>